<keyword evidence="4 5" id="KW-0472">Membrane</keyword>
<dbReference type="InterPro" id="IPR004710">
    <property type="entry name" value="Bilac:Na_transpt"/>
</dbReference>
<dbReference type="PANTHER" id="PTHR10361">
    <property type="entry name" value="SODIUM-BILE ACID COTRANSPORTER"/>
    <property type="match status" value="1"/>
</dbReference>
<feature type="transmembrane region" description="Helical" evidence="5">
    <location>
        <begin position="97"/>
        <end position="121"/>
    </location>
</feature>
<dbReference type="GO" id="GO:0016020">
    <property type="term" value="C:membrane"/>
    <property type="evidence" value="ECO:0007669"/>
    <property type="project" value="UniProtKB-SubCell"/>
</dbReference>
<organism evidence="6">
    <name type="scientific">marine metagenome</name>
    <dbReference type="NCBI Taxonomy" id="408172"/>
    <lineage>
        <taxon>unclassified sequences</taxon>
        <taxon>metagenomes</taxon>
        <taxon>ecological metagenomes</taxon>
    </lineage>
</organism>
<sequence length="123" mass="13264">MEFVKLVGPAAMFFIMFSIALSIKPSAFVAIVKNPLSFYVGLVSQVIGLPLIGFTLALTIPFPPEVKIGIVLITCLPSAVTSNYITKKLDGNVPLSITLTAVASLIAFITIPFILKIYLLFVF</sequence>
<keyword evidence="3 5" id="KW-1133">Transmembrane helix</keyword>
<evidence type="ECO:0000256" key="5">
    <source>
        <dbReference type="SAM" id="Phobius"/>
    </source>
</evidence>
<reference evidence="6" key="1">
    <citation type="submission" date="2018-05" db="EMBL/GenBank/DDBJ databases">
        <authorList>
            <person name="Lanie J.A."/>
            <person name="Ng W.-L."/>
            <person name="Kazmierczak K.M."/>
            <person name="Andrzejewski T.M."/>
            <person name="Davidsen T.M."/>
            <person name="Wayne K.J."/>
            <person name="Tettelin H."/>
            <person name="Glass J.I."/>
            <person name="Rusch D."/>
            <person name="Podicherti R."/>
            <person name="Tsui H.-C.T."/>
            <person name="Winkler M.E."/>
        </authorList>
    </citation>
    <scope>NUCLEOTIDE SEQUENCE</scope>
</reference>
<proteinExistence type="predicted"/>
<protein>
    <submittedName>
        <fullName evidence="6">Uncharacterized protein</fullName>
    </submittedName>
</protein>
<evidence type="ECO:0000256" key="2">
    <source>
        <dbReference type="ARBA" id="ARBA00022692"/>
    </source>
</evidence>
<evidence type="ECO:0000313" key="6">
    <source>
        <dbReference type="EMBL" id="SVD38126.1"/>
    </source>
</evidence>
<dbReference type="Gene3D" id="1.20.1530.20">
    <property type="match status" value="1"/>
</dbReference>
<keyword evidence="2 5" id="KW-0812">Transmembrane</keyword>
<feature type="non-terminal residue" evidence="6">
    <location>
        <position position="123"/>
    </location>
</feature>
<comment type="subcellular location">
    <subcellularLocation>
        <location evidence="1">Membrane</location>
        <topology evidence="1">Multi-pass membrane protein</topology>
    </subcellularLocation>
</comment>
<dbReference type="InterPro" id="IPR038770">
    <property type="entry name" value="Na+/solute_symporter_sf"/>
</dbReference>
<evidence type="ECO:0000256" key="1">
    <source>
        <dbReference type="ARBA" id="ARBA00004141"/>
    </source>
</evidence>
<feature type="transmembrane region" description="Helical" evidence="5">
    <location>
        <begin position="66"/>
        <end position="85"/>
    </location>
</feature>
<dbReference type="Pfam" id="PF01758">
    <property type="entry name" value="SBF"/>
    <property type="match status" value="1"/>
</dbReference>
<dbReference type="PANTHER" id="PTHR10361:SF24">
    <property type="entry name" value="P3 PROTEIN"/>
    <property type="match status" value="1"/>
</dbReference>
<dbReference type="EMBL" id="UINC01147039">
    <property type="protein sequence ID" value="SVD38126.1"/>
    <property type="molecule type" value="Genomic_DNA"/>
</dbReference>
<feature type="transmembrane region" description="Helical" evidence="5">
    <location>
        <begin position="6"/>
        <end position="24"/>
    </location>
</feature>
<evidence type="ECO:0000256" key="4">
    <source>
        <dbReference type="ARBA" id="ARBA00023136"/>
    </source>
</evidence>
<evidence type="ECO:0000256" key="3">
    <source>
        <dbReference type="ARBA" id="ARBA00022989"/>
    </source>
</evidence>
<feature type="transmembrane region" description="Helical" evidence="5">
    <location>
        <begin position="36"/>
        <end position="60"/>
    </location>
</feature>
<accession>A0A382UV51</accession>
<name>A0A382UV51_9ZZZZ</name>
<dbReference type="AlphaFoldDB" id="A0A382UV51"/>
<gene>
    <name evidence="6" type="ORF">METZ01_LOCUS390980</name>
</gene>
<dbReference type="InterPro" id="IPR002657">
    <property type="entry name" value="BilAc:Na_symport/Acr3"/>
</dbReference>